<dbReference type="PANTHER" id="PTHR32089">
    <property type="entry name" value="METHYL-ACCEPTING CHEMOTAXIS PROTEIN MCPB"/>
    <property type="match status" value="1"/>
</dbReference>
<evidence type="ECO:0000256" key="8">
    <source>
        <dbReference type="SAM" id="Phobius"/>
    </source>
</evidence>
<dbReference type="PANTHER" id="PTHR32089:SF119">
    <property type="entry name" value="METHYL-ACCEPTING CHEMOTAXIS PROTEIN CTPL"/>
    <property type="match status" value="1"/>
</dbReference>
<evidence type="ECO:0000256" key="2">
    <source>
        <dbReference type="ARBA" id="ARBA00022692"/>
    </source>
</evidence>
<evidence type="ECO:0000256" key="6">
    <source>
        <dbReference type="ARBA" id="ARBA00029447"/>
    </source>
</evidence>
<name>A0A840G7N0_RHOTE</name>
<dbReference type="SMART" id="SM00283">
    <property type="entry name" value="MA"/>
    <property type="match status" value="1"/>
</dbReference>
<evidence type="ECO:0000256" key="3">
    <source>
        <dbReference type="ARBA" id="ARBA00022989"/>
    </source>
</evidence>
<dbReference type="PROSITE" id="PS50885">
    <property type="entry name" value="HAMP"/>
    <property type="match status" value="1"/>
</dbReference>
<dbReference type="EMBL" id="JACIGE010000003">
    <property type="protein sequence ID" value="MBB4246718.1"/>
    <property type="molecule type" value="Genomic_DNA"/>
</dbReference>
<accession>A0A840G7N0</accession>
<dbReference type="AlphaFoldDB" id="A0A840G7N0"/>
<gene>
    <name evidence="11" type="ORF">GGD90_001081</name>
</gene>
<dbReference type="CDD" id="cd11386">
    <property type="entry name" value="MCP_signal"/>
    <property type="match status" value="1"/>
</dbReference>
<protein>
    <submittedName>
        <fullName evidence="11">Methyl-accepting chemotaxis protein</fullName>
    </submittedName>
</protein>
<dbReference type="PROSITE" id="PS50111">
    <property type="entry name" value="CHEMOTAXIS_TRANSDUC_2"/>
    <property type="match status" value="1"/>
</dbReference>
<feature type="transmembrane region" description="Helical" evidence="8">
    <location>
        <begin position="84"/>
        <end position="106"/>
    </location>
</feature>
<dbReference type="SUPFAM" id="SSF58104">
    <property type="entry name" value="Methyl-accepting chemotaxis protein (MCP) signaling domain"/>
    <property type="match status" value="1"/>
</dbReference>
<evidence type="ECO:0000256" key="4">
    <source>
        <dbReference type="ARBA" id="ARBA00023136"/>
    </source>
</evidence>
<dbReference type="GO" id="GO:0006935">
    <property type="term" value="P:chemotaxis"/>
    <property type="evidence" value="ECO:0007669"/>
    <property type="project" value="UniProtKB-ARBA"/>
</dbReference>
<keyword evidence="2 8" id="KW-0812">Transmembrane</keyword>
<comment type="similarity">
    <text evidence="6">Belongs to the methyl-accepting chemotaxis (MCP) protein family.</text>
</comment>
<dbReference type="RefSeq" id="WP_228273624.1">
    <property type="nucleotide sequence ID" value="NZ_JACIGE010000003.1"/>
</dbReference>
<comment type="subcellular location">
    <subcellularLocation>
        <location evidence="1">Membrane</location>
        <topology evidence="1">Multi-pass membrane protein</topology>
    </subcellularLocation>
</comment>
<dbReference type="Gene3D" id="1.10.287.950">
    <property type="entry name" value="Methyl-accepting chemotaxis protein"/>
    <property type="match status" value="1"/>
</dbReference>
<evidence type="ECO:0000313" key="11">
    <source>
        <dbReference type="EMBL" id="MBB4246718.1"/>
    </source>
</evidence>
<evidence type="ECO:0000256" key="1">
    <source>
        <dbReference type="ARBA" id="ARBA00004141"/>
    </source>
</evidence>
<dbReference type="Pfam" id="PF00015">
    <property type="entry name" value="MCPsignal"/>
    <property type="match status" value="1"/>
</dbReference>
<keyword evidence="5 7" id="KW-0807">Transducer</keyword>
<reference evidence="11 12" key="1">
    <citation type="submission" date="2020-08" db="EMBL/GenBank/DDBJ databases">
        <title>Genome sequencing of Purple Non-Sulfur Bacteria from various extreme environments.</title>
        <authorList>
            <person name="Mayer M."/>
        </authorList>
    </citation>
    <scope>NUCLEOTIDE SEQUENCE [LARGE SCALE GENOMIC DNA]</scope>
    <source>
        <strain evidence="11 12">2761</strain>
    </source>
</reference>
<keyword evidence="3 8" id="KW-1133">Transmembrane helix</keyword>
<evidence type="ECO:0000256" key="5">
    <source>
        <dbReference type="ARBA" id="ARBA00023224"/>
    </source>
</evidence>
<dbReference type="SMART" id="SM00304">
    <property type="entry name" value="HAMP"/>
    <property type="match status" value="2"/>
</dbReference>
<sequence length="616" mass="65779">MRAARSSRCSTSPISANYLPSSEQQDSSFGKICRKPVSGQAIKTAVQKETGMASIAWRIRMALLVQVLLAAAAVWAGMALTDAVLQVMVIVVGVLLLSSFALSWLVERPLSLRLAALRKLIGDMRLSGDLTLRASAQGSDEIAAAAREFNALIESFQTIIGKVFFNSLEFARAAHQLIEEANSVAKGSSQQHHAAQATGSSMHELSATLQQVSDKASDTAQIAEAANALSADGMRIVHQASAEMEKIARSVSESAAVVGALGERSRAISGIVQTIREIADQTNLLALNAAIEAARAGESGRGFAVVADEVRKLAERTARATGEISEMIGAIQAETQSAIESISAGSGQAQSGADLTRQAADALGRINNGAQETMDKVGAIAAAVAQQSRAGEEIATHVSSIMEMAQANEAAAEKTFAEASQLESLAANLKEIGDVFRLGPGGDEAVATHSRMPAMVQETASAIGRLLDQSVDSGKIALDALFDDRYQPIANTKPPKFKTRFDDFTDQAVAPIQERVVEGAAWLVYAICCDRKGYVPTHNRRFAQALTGDEKKDFVNNRTKRIFDDPVGRRCGSHELPFLLQTYRRDTGEIVHDISAPIYVKGRHWGGFRIGYRTSV</sequence>
<keyword evidence="4 8" id="KW-0472">Membrane</keyword>
<feature type="domain" description="HAMP" evidence="10">
    <location>
        <begin position="108"/>
        <end position="161"/>
    </location>
</feature>
<keyword evidence="12" id="KW-1185">Reference proteome</keyword>
<dbReference type="InterPro" id="IPR004089">
    <property type="entry name" value="MCPsignal_dom"/>
</dbReference>
<dbReference type="GO" id="GO:0016020">
    <property type="term" value="C:membrane"/>
    <property type="evidence" value="ECO:0007669"/>
    <property type="project" value="UniProtKB-SubCell"/>
</dbReference>
<dbReference type="GO" id="GO:0007165">
    <property type="term" value="P:signal transduction"/>
    <property type="evidence" value="ECO:0007669"/>
    <property type="project" value="UniProtKB-KW"/>
</dbReference>
<evidence type="ECO:0000313" key="12">
    <source>
        <dbReference type="Proteomes" id="UP000587070"/>
    </source>
</evidence>
<proteinExistence type="inferred from homology"/>
<evidence type="ECO:0000256" key="7">
    <source>
        <dbReference type="PROSITE-ProRule" id="PRU00284"/>
    </source>
</evidence>
<dbReference type="FunFam" id="1.10.287.950:FF:000001">
    <property type="entry name" value="Methyl-accepting chemotaxis sensory transducer"/>
    <property type="match status" value="1"/>
</dbReference>
<evidence type="ECO:0000259" key="9">
    <source>
        <dbReference type="PROSITE" id="PS50111"/>
    </source>
</evidence>
<feature type="transmembrane region" description="Helical" evidence="8">
    <location>
        <begin position="61"/>
        <end position="78"/>
    </location>
</feature>
<dbReference type="Proteomes" id="UP000587070">
    <property type="component" value="Unassembled WGS sequence"/>
</dbReference>
<organism evidence="11 12">
    <name type="scientific">Rhodocyclus tenuis</name>
    <name type="common">Rhodospirillum tenue</name>
    <dbReference type="NCBI Taxonomy" id="1066"/>
    <lineage>
        <taxon>Bacteria</taxon>
        <taxon>Pseudomonadati</taxon>
        <taxon>Pseudomonadota</taxon>
        <taxon>Betaproteobacteria</taxon>
        <taxon>Rhodocyclales</taxon>
        <taxon>Rhodocyclaceae</taxon>
        <taxon>Rhodocyclus</taxon>
    </lineage>
</organism>
<comment type="caution">
    <text evidence="11">The sequence shown here is derived from an EMBL/GenBank/DDBJ whole genome shotgun (WGS) entry which is preliminary data.</text>
</comment>
<evidence type="ECO:0000259" key="10">
    <source>
        <dbReference type="PROSITE" id="PS50885"/>
    </source>
</evidence>
<feature type="domain" description="Methyl-accepting transducer" evidence="9">
    <location>
        <begin position="166"/>
        <end position="402"/>
    </location>
</feature>
<dbReference type="InterPro" id="IPR003660">
    <property type="entry name" value="HAMP_dom"/>
</dbReference>